<name>A0A370HS07_9NOCA</name>
<dbReference type="AlphaFoldDB" id="A0A370HS07"/>
<dbReference type="Gene3D" id="1.10.10.2840">
    <property type="entry name" value="PucR C-terminal helix-turn-helix domain"/>
    <property type="match status" value="1"/>
</dbReference>
<dbReference type="InterPro" id="IPR025736">
    <property type="entry name" value="PucR_C-HTH_dom"/>
</dbReference>
<feature type="domain" description="CdaR GGDEF-like" evidence="4">
    <location>
        <begin position="186"/>
        <end position="302"/>
    </location>
</feature>
<dbReference type="PANTHER" id="PTHR33744:SF1">
    <property type="entry name" value="DNA-BINDING TRANSCRIPTIONAL ACTIVATOR ADER"/>
    <property type="match status" value="1"/>
</dbReference>
<evidence type="ECO:0000313" key="5">
    <source>
        <dbReference type="EMBL" id="RDI61323.1"/>
    </source>
</evidence>
<evidence type="ECO:0000259" key="3">
    <source>
        <dbReference type="Pfam" id="PF14361"/>
    </source>
</evidence>
<comment type="similarity">
    <text evidence="1">Belongs to the CdaR family.</text>
</comment>
<dbReference type="InterPro" id="IPR041522">
    <property type="entry name" value="CdaR_GGDEF"/>
</dbReference>
<dbReference type="EMBL" id="QQBC01000014">
    <property type="protein sequence ID" value="RDI61323.1"/>
    <property type="molecule type" value="Genomic_DNA"/>
</dbReference>
<dbReference type="InterPro" id="IPR042070">
    <property type="entry name" value="PucR_C-HTH_sf"/>
</dbReference>
<dbReference type="GO" id="GO:0003677">
    <property type="term" value="F:DNA binding"/>
    <property type="evidence" value="ECO:0007669"/>
    <property type="project" value="UniProtKB-KW"/>
</dbReference>
<dbReference type="Pfam" id="PF14361">
    <property type="entry name" value="RsbRD_N"/>
    <property type="match status" value="1"/>
</dbReference>
<dbReference type="Proteomes" id="UP000254869">
    <property type="component" value="Unassembled WGS sequence"/>
</dbReference>
<feature type="domain" description="PucR C-terminal helix-turn-helix" evidence="2">
    <location>
        <begin position="357"/>
        <end position="412"/>
    </location>
</feature>
<evidence type="ECO:0000259" key="4">
    <source>
        <dbReference type="Pfam" id="PF17853"/>
    </source>
</evidence>
<gene>
    <name evidence="5" type="ORF">DFR76_11448</name>
</gene>
<reference evidence="5 6" key="1">
    <citation type="submission" date="2018-07" db="EMBL/GenBank/DDBJ databases">
        <title>Genomic Encyclopedia of Type Strains, Phase IV (KMG-IV): sequencing the most valuable type-strain genomes for metagenomic binning, comparative biology and taxonomic classification.</title>
        <authorList>
            <person name="Goeker M."/>
        </authorList>
    </citation>
    <scope>NUCLEOTIDE SEQUENCE [LARGE SCALE GENOMIC DNA]</scope>
    <source>
        <strain evidence="5 6">DSM 44290</strain>
    </source>
</reference>
<organism evidence="5 6">
    <name type="scientific">Nocardia pseudobrasiliensis</name>
    <dbReference type="NCBI Taxonomy" id="45979"/>
    <lineage>
        <taxon>Bacteria</taxon>
        <taxon>Bacillati</taxon>
        <taxon>Actinomycetota</taxon>
        <taxon>Actinomycetes</taxon>
        <taxon>Mycobacteriales</taxon>
        <taxon>Nocardiaceae</taxon>
        <taxon>Nocardia</taxon>
    </lineage>
</organism>
<evidence type="ECO:0000313" key="6">
    <source>
        <dbReference type="Proteomes" id="UP000254869"/>
    </source>
</evidence>
<evidence type="ECO:0000259" key="2">
    <source>
        <dbReference type="Pfam" id="PF13556"/>
    </source>
</evidence>
<comment type="caution">
    <text evidence="5">The sequence shown here is derived from an EMBL/GenBank/DDBJ whole genome shotgun (WGS) entry which is preliminary data.</text>
</comment>
<dbReference type="InterPro" id="IPR051448">
    <property type="entry name" value="CdaR-like_regulators"/>
</dbReference>
<dbReference type="InterPro" id="IPR025751">
    <property type="entry name" value="RsbRD_N_dom"/>
</dbReference>
<dbReference type="PANTHER" id="PTHR33744">
    <property type="entry name" value="CARBOHYDRATE DIACID REGULATOR"/>
    <property type="match status" value="1"/>
</dbReference>
<keyword evidence="6" id="KW-1185">Reference proteome</keyword>
<dbReference type="STRING" id="1210086.GCA_001613105_06442"/>
<evidence type="ECO:0000256" key="1">
    <source>
        <dbReference type="ARBA" id="ARBA00006754"/>
    </source>
</evidence>
<keyword evidence="5" id="KW-0238">DNA-binding</keyword>
<feature type="domain" description="RsbT co-antagonist protein RsbRD N-terminal" evidence="3">
    <location>
        <begin position="27"/>
        <end position="169"/>
    </location>
</feature>
<proteinExistence type="inferred from homology"/>
<protein>
    <submittedName>
        <fullName evidence="5">DNA-binding PucR family transcriptional regulator</fullName>
    </submittedName>
</protein>
<accession>A0A370HS07</accession>
<dbReference type="Pfam" id="PF13556">
    <property type="entry name" value="HTH_30"/>
    <property type="match status" value="1"/>
</dbReference>
<dbReference type="Pfam" id="PF17853">
    <property type="entry name" value="GGDEF_2"/>
    <property type="match status" value="1"/>
</dbReference>
<sequence>MTSTRHEDANADRFVAAIAARMTARVTQVSAAIRASLEEDITQLRGDPRTAELLGASVEANVVTILQALRYDLPVAGIQAPPAAIEYARRLAQQGIPATALIRAYRLGQRRMTDLVFTELHTLAIPPDERIAVVEQITAILFDYIDRITEHVVSVYDDERERWLDNQHSIRALRVREVLGGRKAVDADALSETIRYPLRWRHLALVLWYPESEADSDAIARLQRFVRELAETLGAAASPLSVTADRVSMWAWLPYRAEPGDVVGQLRAFVAGRRDAPDIAAGAIGAGVEGFRGSHRTAQRARTAAVARGLPTATVVAASDPGLMTAALLGGHVGETREWVDEVLGELAGDNENDERLRDTLRVFLRTGSSYKAAASELDLHFNSVKYRVGRAVARRGRPIGDDRLDIELALLVCHWFGSAVLRPAPSR</sequence>